<evidence type="ECO:0000313" key="7">
    <source>
        <dbReference type="EMBL" id="KPJ03923.1"/>
    </source>
</evidence>
<protein>
    <submittedName>
        <fullName evidence="7">Cleavage and polyadenylation specificity factor subunit 1</fullName>
    </submittedName>
</protein>
<organism evidence="7 8">
    <name type="scientific">Papilio xuthus</name>
    <name type="common">Asian swallowtail butterfly</name>
    <dbReference type="NCBI Taxonomy" id="66420"/>
    <lineage>
        <taxon>Eukaryota</taxon>
        <taxon>Metazoa</taxon>
        <taxon>Ecdysozoa</taxon>
        <taxon>Arthropoda</taxon>
        <taxon>Hexapoda</taxon>
        <taxon>Insecta</taxon>
        <taxon>Pterygota</taxon>
        <taxon>Neoptera</taxon>
        <taxon>Endopterygota</taxon>
        <taxon>Lepidoptera</taxon>
        <taxon>Glossata</taxon>
        <taxon>Ditrysia</taxon>
        <taxon>Papilionoidea</taxon>
        <taxon>Papilionidae</taxon>
        <taxon>Papilioninae</taxon>
        <taxon>Papilio</taxon>
    </lineage>
</organism>
<feature type="compositionally biased region" description="Low complexity" evidence="3">
    <location>
        <begin position="439"/>
        <end position="450"/>
    </location>
</feature>
<evidence type="ECO:0000313" key="8">
    <source>
        <dbReference type="Proteomes" id="UP000053268"/>
    </source>
</evidence>
<dbReference type="Gene3D" id="2.130.10.10">
    <property type="entry name" value="YVTN repeat-like/Quinoprotein amine dehydrogenase"/>
    <property type="match status" value="3"/>
</dbReference>
<evidence type="ECO:0000256" key="1">
    <source>
        <dbReference type="ARBA" id="ARBA00004123"/>
    </source>
</evidence>
<dbReference type="Pfam" id="PF03178">
    <property type="entry name" value="CPSF_A"/>
    <property type="match status" value="1"/>
</dbReference>
<keyword evidence="2" id="KW-0539">Nucleus</keyword>
<dbReference type="GO" id="GO:0005634">
    <property type="term" value="C:nucleus"/>
    <property type="evidence" value="ECO:0007669"/>
    <property type="project" value="UniProtKB-SubCell"/>
</dbReference>
<keyword evidence="8" id="KW-1185">Reference proteome</keyword>
<comment type="subcellular location">
    <subcellularLocation>
        <location evidence="1">Nucleus</location>
    </subcellularLocation>
</comment>
<dbReference type="GO" id="GO:0003676">
    <property type="term" value="F:nucleic acid binding"/>
    <property type="evidence" value="ECO:0007669"/>
    <property type="project" value="InterPro"/>
</dbReference>
<feature type="domain" description="RSE1/DDB1/CPSF1 second beta-propeller" evidence="6">
    <location>
        <begin position="564"/>
        <end position="923"/>
    </location>
</feature>
<feature type="domain" description="RSE1/DDB1/CPSF1 first beta-propeller" evidence="5">
    <location>
        <begin position="14"/>
        <end position="414"/>
    </location>
</feature>
<feature type="region of interest" description="Disordered" evidence="3">
    <location>
        <begin position="434"/>
        <end position="462"/>
    </location>
</feature>
<evidence type="ECO:0000256" key="2">
    <source>
        <dbReference type="ARBA" id="ARBA00023242"/>
    </source>
</evidence>
<sequence length="1360" mass="151345">MFSICRQTHPATGIEHAISCCFFNNDESCLVTAGANIIKVFRLMPEGHTKEVNAAGQPIPPKMKLECLATYTLWGNVMSIASVKCASAGRDLLLLSFKEAKLSIVQYDPQINNLVTLSMHYFEEDDMKGGWTTHPHIPWIRVDPEFRCAVMLLYGKKLAVLPFRKDITSEEGDPLEAKPFVDSKKNQPNQQITKSPTLASYVIVLKDLDEKIDNILDIQFLYGYYEPTLLLLYEPVRTFPGRTAVRSDTCCMAGVSLNMSARVHPVIWATAGLPFDCIQAIPVQKPLGGCLILAVNSLIYLNQSVPPYGVSLNSIATHTTNFPLRIQEGVCITLDGARVAALGESRLALALRGGQLYVLTLLSDSVRSVRSFHLDRAAASVLTSCMCVIEEDFLFLGSRLGNSLLLRVTERENRMLFSVDKPLEATVDLTMTETDKDTPTTTNVTSTTTTNKEAGQKEVQDPAAKKRRLDTISDCLPTNVIEISDKDELEVYGSDIRTSTQLTSYVFEVCDSLLNICPIGDISMGEPQLVGEEERREGTELELVACSGRGKNGALSVLQRSVRPQLVTAFHLPGCIDMWTVIGESEGREARDTEGSHAYLILTQEDSSMILQTGQEINEVDNSGFMTGAPTVFAGNLGNNKYMVQVTTTAIRLIRNGVQLQSIQLEWAAVSAAVADPYVCVQSACGRATVLALRELRPRDPMSARLAPTRQGVPARPALVRAMPYRDLSGLFTSTDVLENVQILADSLESVPIATSNVEEDEFSAGNRNAEVDKLKEMLIVGLGHKATRVLLLLRMEGEPLMIYQAYKYPRGNLKMRFSRMSVSFPFGYEGGAVPSPEDSYEAAMLRDNVRQLRYFGNVGGYNGVFLCGRTPYFLLLTGRGELRLHPLAASEGPVPTFAPFNNTNCPHGFLYFNSKSSLRICLLATHLSYDAPWAVRKVPLRATPHAVTFHAESRTYCLVCSTSSPQTSYYKFNGEDKEKSNENKGDRFPYPMQERFSVMLFSPVSWEVIPNTKIELEDWEHVTCLKNVALSYEGTRSGLRGYIAIGTNYNYGEDITSRGRIIIYDIIDVVPEPGQPLTKNRFKEIYAKEQKGPVTALAQVLGYLISAVGQKIYIWQLKDNDLVGVAFIDTQIYVHRLLAVKNLILVADVYKSVSLLRYQDKHRTLSLVSRDLRSAQIYEMQFMVDNTTLAFLVSEADGNLALFMYQPQARESYGGQRLIRKGDYHLGQQVHAMFRIAARVLPETTHRRHVTMFTTLDGGLGYVLPVSEKAYRRLLMLQNVMNNYCCHIAGLNPRAFRTYKNPRRAVGGGPARGILDGDLITLFTSMPNAEKHDIAKKIGTKVDEIMSDLYEIDRLTAHF</sequence>
<proteinExistence type="predicted"/>
<accession>A0A194QEF7</accession>
<dbReference type="InterPro" id="IPR018846">
    <property type="entry name" value="Beta-prop_RSE1/DDB1/CPSF1_1st"/>
</dbReference>
<evidence type="ECO:0000259" key="6">
    <source>
        <dbReference type="Pfam" id="PF23726"/>
    </source>
</evidence>
<dbReference type="Pfam" id="PF23726">
    <property type="entry name" value="Beta-prop_RSE1_2nd"/>
    <property type="match status" value="1"/>
</dbReference>
<evidence type="ECO:0000256" key="3">
    <source>
        <dbReference type="SAM" id="MobiDB-lite"/>
    </source>
</evidence>
<dbReference type="InterPro" id="IPR050358">
    <property type="entry name" value="RSE1/DDB1/CFT1"/>
</dbReference>
<reference evidence="7 8" key="1">
    <citation type="journal article" date="2015" name="Nat. Commun.">
        <title>Outbred genome sequencing and CRISPR/Cas9 gene editing in butterflies.</title>
        <authorList>
            <person name="Li X."/>
            <person name="Fan D."/>
            <person name="Zhang W."/>
            <person name="Liu G."/>
            <person name="Zhang L."/>
            <person name="Zhao L."/>
            <person name="Fang X."/>
            <person name="Chen L."/>
            <person name="Dong Y."/>
            <person name="Chen Y."/>
            <person name="Ding Y."/>
            <person name="Zhao R."/>
            <person name="Feng M."/>
            <person name="Zhu Y."/>
            <person name="Feng Y."/>
            <person name="Jiang X."/>
            <person name="Zhu D."/>
            <person name="Xiang H."/>
            <person name="Feng X."/>
            <person name="Li S."/>
            <person name="Wang J."/>
            <person name="Zhang G."/>
            <person name="Kronforst M.R."/>
            <person name="Wang W."/>
        </authorList>
    </citation>
    <scope>NUCLEOTIDE SEQUENCE [LARGE SCALE GENOMIC DNA]</scope>
    <source>
        <strain evidence="7">Ya'a_city_454_Px</strain>
        <tissue evidence="7">Whole body</tissue>
    </source>
</reference>
<dbReference type="Proteomes" id="UP000053268">
    <property type="component" value="Unassembled WGS sequence"/>
</dbReference>
<dbReference type="EMBL" id="KQ459054">
    <property type="protein sequence ID" value="KPJ03923.1"/>
    <property type="molecule type" value="Genomic_DNA"/>
</dbReference>
<dbReference type="Gene3D" id="1.10.150.910">
    <property type="match status" value="1"/>
</dbReference>
<dbReference type="Pfam" id="PF10433">
    <property type="entry name" value="Beta-prop_RSE1_1st"/>
    <property type="match status" value="1"/>
</dbReference>
<evidence type="ECO:0000259" key="5">
    <source>
        <dbReference type="Pfam" id="PF10433"/>
    </source>
</evidence>
<dbReference type="InterPro" id="IPR015943">
    <property type="entry name" value="WD40/YVTN_repeat-like_dom_sf"/>
</dbReference>
<dbReference type="InterPro" id="IPR004871">
    <property type="entry name" value="RSE1/DDB1/CPSF1_C"/>
</dbReference>
<evidence type="ECO:0000259" key="4">
    <source>
        <dbReference type="Pfam" id="PF03178"/>
    </source>
</evidence>
<dbReference type="FunFam" id="2.130.10.10:FF:000100">
    <property type="entry name" value="Cleavage and polyadenylation specificity factor subunit 1"/>
    <property type="match status" value="1"/>
</dbReference>
<gene>
    <name evidence="7" type="ORF">RR46_01875</name>
</gene>
<name>A0A194QEF7_PAPXU</name>
<feature type="domain" description="RSE1/DDB1/CPSF1 C-terminal" evidence="4">
    <location>
        <begin position="997"/>
        <end position="1325"/>
    </location>
</feature>
<dbReference type="InterPro" id="IPR058543">
    <property type="entry name" value="Beta-prop_RSE1/DDB1/CPSF1_2nd"/>
</dbReference>
<dbReference type="STRING" id="66420.A0A194QEF7"/>
<dbReference type="PANTHER" id="PTHR10644">
    <property type="entry name" value="DNA REPAIR/RNA PROCESSING CPSF FAMILY"/>
    <property type="match status" value="1"/>
</dbReference>
<dbReference type="FunFam" id="2.130.10.10:FF:000118">
    <property type="entry name" value="Cleavage and polyadenylation specificity factor subunit 1"/>
    <property type="match status" value="1"/>
</dbReference>